<name>Q3JSJ1_BURP1</name>
<proteinExistence type="predicted"/>
<dbReference type="EMBL" id="CP000124">
    <property type="protein sequence ID" value="ABA48071.1"/>
    <property type="molecule type" value="Genomic_DNA"/>
</dbReference>
<feature type="compositionally biased region" description="Low complexity" evidence="1">
    <location>
        <begin position="433"/>
        <end position="444"/>
    </location>
</feature>
<feature type="region of interest" description="Disordered" evidence="1">
    <location>
        <begin position="157"/>
        <end position="178"/>
    </location>
</feature>
<feature type="compositionally biased region" description="Basic residues" evidence="1">
    <location>
        <begin position="54"/>
        <end position="79"/>
    </location>
</feature>
<protein>
    <submittedName>
        <fullName evidence="2">DNA-binding response regulator, LuxR family</fullName>
    </submittedName>
</protein>
<feature type="region of interest" description="Disordered" evidence="1">
    <location>
        <begin position="433"/>
        <end position="460"/>
    </location>
</feature>
<sequence>MIEAVVAAQAEARLDDRLREIRIEPVRVRGVGDGRHDRHEPVEHRDRFVERRARATHARGRGRRARRVRREQLRHRLPRSRGILSEQPPSQRDLRGHQQHPRDRIVVKHRELLRRAQRERPTLAAQRVEHRVRVGHRLEQQIAALALEQYRRRADRARHRPVDAEKQHVLAQRGGRGWHDSFGERQMAIDVDADEPRADRIGDARREVALVAVGRRGGEQMDGGERRLRAERLAQEDRAGGRIDAARQRGAHVRMAAREARIDLVERRRARRADIVAGAGARQPRALDRAPPVGVDDERAAGRHRANRGERRFAERTELRAREFDQVVEVPVDRRAAKQVRRLRIDVDAAVLVRPVIEPHRMQRIGQEQPAAGGGFVEHGDVGAPDGARDGVARVGQRACARERAIDARRRLAQIGAAAAARFEQRHADRPIGAGRAGQQAAMRGRVRPRAPFKPPARTGRRMRRIEAFDRFRHSSFSGPVRRRTRARRLRPMHGRRTASASRRSRVGRARSAAADAWRARATFART</sequence>
<dbReference type="AlphaFoldDB" id="Q3JSJ1"/>
<accession>Q3JSJ1</accession>
<feature type="compositionally biased region" description="Low complexity" evidence="1">
    <location>
        <begin position="510"/>
        <end position="527"/>
    </location>
</feature>
<dbReference type="Proteomes" id="UP000002700">
    <property type="component" value="Chromosome I"/>
</dbReference>
<dbReference type="GO" id="GO:0003677">
    <property type="term" value="F:DNA binding"/>
    <property type="evidence" value="ECO:0007669"/>
    <property type="project" value="UniProtKB-KW"/>
</dbReference>
<feature type="compositionally biased region" description="Basic and acidic residues" evidence="1">
    <location>
        <begin position="92"/>
        <end position="104"/>
    </location>
</feature>
<evidence type="ECO:0000313" key="2">
    <source>
        <dbReference type="EMBL" id="ABA48071.1"/>
    </source>
</evidence>
<feature type="region of interest" description="Disordered" evidence="1">
    <location>
        <begin position="486"/>
        <end position="527"/>
    </location>
</feature>
<dbReference type="EnsemblBacteria" id="ABA48071">
    <property type="protein sequence ID" value="ABA48071"/>
    <property type="gene ID" value="BURPS1710b_2067"/>
</dbReference>
<dbReference type="HOGENOM" id="CLU_460557_0_0_4"/>
<dbReference type="KEGG" id="bpm:BURPS1710b_2067"/>
<feature type="region of interest" description="Disordered" evidence="1">
    <location>
        <begin position="53"/>
        <end position="104"/>
    </location>
</feature>
<reference evidence="2 3" key="1">
    <citation type="submission" date="2005-09" db="EMBL/GenBank/DDBJ databases">
        <authorList>
            <person name="Woods D.E."/>
            <person name="Nierman W.C."/>
        </authorList>
    </citation>
    <scope>NUCLEOTIDE SEQUENCE [LARGE SCALE GENOMIC DNA]</scope>
    <source>
        <strain evidence="2 3">1710b</strain>
    </source>
</reference>
<organism evidence="2 3">
    <name type="scientific">Burkholderia pseudomallei (strain 1710b)</name>
    <dbReference type="NCBI Taxonomy" id="320372"/>
    <lineage>
        <taxon>Bacteria</taxon>
        <taxon>Pseudomonadati</taxon>
        <taxon>Pseudomonadota</taxon>
        <taxon>Betaproteobacteria</taxon>
        <taxon>Burkholderiales</taxon>
        <taxon>Burkholderiaceae</taxon>
        <taxon>Burkholderia</taxon>
        <taxon>pseudomallei group</taxon>
    </lineage>
</organism>
<evidence type="ECO:0000256" key="1">
    <source>
        <dbReference type="SAM" id="MobiDB-lite"/>
    </source>
</evidence>
<feature type="compositionally biased region" description="Basic residues" evidence="1">
    <location>
        <begin position="486"/>
        <end position="509"/>
    </location>
</feature>
<gene>
    <name evidence="2" type="ordered locus">BURPS1710b_2067</name>
</gene>
<keyword evidence="2" id="KW-0238">DNA-binding</keyword>
<evidence type="ECO:0000313" key="3">
    <source>
        <dbReference type="Proteomes" id="UP000002700"/>
    </source>
</evidence>